<dbReference type="InterPro" id="IPR021772">
    <property type="entry name" value="WDR48/Bun107"/>
</dbReference>
<comment type="caution">
    <text evidence="5">The sequence shown here is derived from an EMBL/GenBank/DDBJ whole genome shotgun (WGS) entry which is preliminary data.</text>
</comment>
<evidence type="ECO:0000256" key="3">
    <source>
        <dbReference type="ARBA" id="ARBA00022737"/>
    </source>
</evidence>
<feature type="repeat" description="WD" evidence="4">
    <location>
        <begin position="143"/>
        <end position="175"/>
    </location>
</feature>
<gene>
    <name evidence="5" type="ORF">MGL_1197</name>
</gene>
<keyword evidence="6" id="KW-1185">Reference proteome</keyword>
<dbReference type="GeneID" id="5856234"/>
<dbReference type="InterPro" id="IPR036322">
    <property type="entry name" value="WD40_repeat_dom_sf"/>
</dbReference>
<dbReference type="InterPro" id="IPR051246">
    <property type="entry name" value="WDR48"/>
</dbReference>
<dbReference type="GO" id="GO:0000724">
    <property type="term" value="P:double-strand break repair via homologous recombination"/>
    <property type="evidence" value="ECO:0007669"/>
    <property type="project" value="TreeGrafter"/>
</dbReference>
<dbReference type="PROSITE" id="PS00678">
    <property type="entry name" value="WD_REPEATS_1"/>
    <property type="match status" value="1"/>
</dbReference>
<dbReference type="PROSITE" id="PS50294">
    <property type="entry name" value="WD_REPEATS_REGION"/>
    <property type="match status" value="3"/>
</dbReference>
<dbReference type="Pfam" id="PF11816">
    <property type="entry name" value="DUF3337"/>
    <property type="match status" value="1"/>
</dbReference>
<keyword evidence="3" id="KW-0677">Repeat</keyword>
<dbReference type="InterPro" id="IPR019775">
    <property type="entry name" value="WD40_repeat_CS"/>
</dbReference>
<evidence type="ECO:0000313" key="6">
    <source>
        <dbReference type="Proteomes" id="UP000008837"/>
    </source>
</evidence>
<dbReference type="SUPFAM" id="SSF50978">
    <property type="entry name" value="WD40 repeat-like"/>
    <property type="match status" value="1"/>
</dbReference>
<dbReference type="InParanoid" id="A8PWS0"/>
<accession>A8PWS0</accession>
<comment type="similarity">
    <text evidence="1">Belongs to the WD repeat WDR48 family.</text>
</comment>
<organism evidence="5 6">
    <name type="scientific">Malassezia globosa (strain ATCC MYA-4612 / CBS 7966)</name>
    <name type="common">Dandruff-associated fungus</name>
    <dbReference type="NCBI Taxonomy" id="425265"/>
    <lineage>
        <taxon>Eukaryota</taxon>
        <taxon>Fungi</taxon>
        <taxon>Dikarya</taxon>
        <taxon>Basidiomycota</taxon>
        <taxon>Ustilaginomycotina</taxon>
        <taxon>Malasseziomycetes</taxon>
        <taxon>Malasseziales</taxon>
        <taxon>Malasseziaceae</taxon>
        <taxon>Malassezia</taxon>
    </lineage>
</organism>
<dbReference type="PRINTS" id="PR00320">
    <property type="entry name" value="GPROTEINBRPT"/>
</dbReference>
<dbReference type="KEGG" id="mgl:MGL_1197"/>
<dbReference type="EMBL" id="AAYY01000003">
    <property type="protein sequence ID" value="EDP44715.1"/>
    <property type="molecule type" value="Genomic_DNA"/>
</dbReference>
<dbReference type="STRING" id="425265.A8PWS0"/>
<dbReference type="PROSITE" id="PS50082">
    <property type="entry name" value="WD_REPEATS_2"/>
    <property type="match status" value="3"/>
</dbReference>
<dbReference type="OrthoDB" id="2421129at2759"/>
<dbReference type="Gene3D" id="2.130.10.10">
    <property type="entry name" value="YVTN repeat-like/Quinoprotein amine dehydrogenase"/>
    <property type="match status" value="2"/>
</dbReference>
<dbReference type="SMART" id="SM00320">
    <property type="entry name" value="WD40"/>
    <property type="match status" value="7"/>
</dbReference>
<dbReference type="InterPro" id="IPR001680">
    <property type="entry name" value="WD40_rpt"/>
</dbReference>
<dbReference type="Proteomes" id="UP000008837">
    <property type="component" value="Unassembled WGS sequence"/>
</dbReference>
<dbReference type="VEuPathDB" id="FungiDB:MGL_1197"/>
<proteinExistence type="inferred from homology"/>
<dbReference type="PANTHER" id="PTHR19862:SF14">
    <property type="entry name" value="WD REPEAT-CONTAINING PROTEIN 48"/>
    <property type="match status" value="1"/>
</dbReference>
<evidence type="ECO:0000313" key="5">
    <source>
        <dbReference type="EMBL" id="EDP44715.1"/>
    </source>
</evidence>
<protein>
    <submittedName>
        <fullName evidence="5">Uncharacterized protein</fullName>
    </submittedName>
</protein>
<name>A8PWS0_MALGO</name>
<dbReference type="FunCoup" id="A8PWS0">
    <property type="interactions" value="512"/>
</dbReference>
<keyword evidence="2 4" id="KW-0853">WD repeat</keyword>
<evidence type="ECO:0000256" key="4">
    <source>
        <dbReference type="PROSITE-ProRule" id="PRU00221"/>
    </source>
</evidence>
<dbReference type="OMA" id="ARYTIAQ"/>
<dbReference type="PANTHER" id="PTHR19862">
    <property type="entry name" value="WD REPEAT-CONTAINING PROTEIN 48"/>
    <property type="match status" value="1"/>
</dbReference>
<sequence>MAHRTALHPLEDASRMRVSYTLPPLLSFQDDHEHRYLPDERGMHAQSLPVLDLPTTREKPHTRTVFGSSFPRVEHSPKYSVRLHELAPEHARARHLRPINALALDVRENDSSRLFSAGIDGLVCVWDLGSLDAPMCPRFSKHIRAHRNRIWDMKYVPNQDVVVTCSSDCTIKAWNPDTPASNTYELGTHADYVKSLAPSYGSDWIASGSLDQKLCLWDLREGRKDPMWQVATPSSIYVVGSNRSGSVIATAGVDRRVRGWDPRMRGSAFELVGHEDLVRTMVMSADGEHLLSGSSDSTVRLWSTKEQRCLCTYSHHNASVWSLYSQDDNLSTFYSGDRDGFLCKIFLDPNHQPQNDRCVVLAQESIDPNSPSKAGIASIMAYNDQYVWTSNTISPSFQCWQDIKNPDVSSSSLVNLHDPDMLQFFTQLPANTVHQEAGSQYSVSEAFPVFDRPLYEVVGFHGILRGAFLNDRIHVLTIDSGGIVALWNVFHGSCIGTFDVHAVNNAAMVQGVPPTWRPQHSPSGTLELVQNIIEGEGVTLPWCTLDTTSGLLTVSIDETKIWSSDMYLDELHEMLGNPSTSAWSEDRVVLGVCVIRNLFKHMFLAEMQMRGNNREGLPMLLEWLKQLGLSPEALMHVPLCQLPSGPQTARMNETYHSILSKMSAFHASIHLDIFSSSEEVSTLEYEIVQHLHKMLAKDVPSPHMVPESSTSPPEPSTFFGTFRRNTSKRKVPSQLVPSAKKEDAQNKLDYANALSNLYCNAWRDTSPLTGIPNIQYSSMMSIEIVREDRVNGKQTVAYRGSVGSVGVDTPLLELMAPYWLLSVVLSPEIVQVEGPLVKVVLQKWSSNASTSDTLNASLELEPLSAEDGTLTVPRNLRVARIADYIKHALTSMGSTISTPTDNPVDIPIDILCNGYHVPARYTIAQCQAFCWRNITPGMIRLRYRRRSSRLSVGL</sequence>
<dbReference type="InterPro" id="IPR020472">
    <property type="entry name" value="WD40_PAC1"/>
</dbReference>
<evidence type="ECO:0000256" key="2">
    <source>
        <dbReference type="ARBA" id="ARBA00022574"/>
    </source>
</evidence>
<dbReference type="GO" id="GO:0043130">
    <property type="term" value="F:ubiquitin binding"/>
    <property type="evidence" value="ECO:0007669"/>
    <property type="project" value="TreeGrafter"/>
</dbReference>
<reference evidence="5 6" key="1">
    <citation type="journal article" date="2007" name="Proc. Natl. Acad. Sci. U.S.A.">
        <title>Dandruff-associated Malassezia genomes reveal convergent and divergent virulence traits shared with plant and human fungal pathogens.</title>
        <authorList>
            <person name="Xu J."/>
            <person name="Saunders C.W."/>
            <person name="Hu P."/>
            <person name="Grant R.A."/>
            <person name="Boekhout T."/>
            <person name="Kuramae E.E."/>
            <person name="Kronstad J.W."/>
            <person name="Deangelis Y.M."/>
            <person name="Reeder N.L."/>
            <person name="Johnstone K.R."/>
            <person name="Leland M."/>
            <person name="Fieno A.M."/>
            <person name="Begley W.M."/>
            <person name="Sun Y."/>
            <person name="Lacey M.P."/>
            <person name="Chaudhary T."/>
            <person name="Keough T."/>
            <person name="Chu L."/>
            <person name="Sears R."/>
            <person name="Yuan B."/>
            <person name="Dawson T.L.Jr."/>
        </authorList>
    </citation>
    <scope>NUCLEOTIDE SEQUENCE [LARGE SCALE GENOMIC DNA]</scope>
    <source>
        <strain evidence="6">ATCC MYA-4612 / CBS 7966</strain>
    </source>
</reference>
<dbReference type="AlphaFoldDB" id="A8PWS0"/>
<dbReference type="RefSeq" id="XP_001731929.1">
    <property type="nucleotide sequence ID" value="XM_001731877.1"/>
</dbReference>
<dbReference type="Pfam" id="PF00400">
    <property type="entry name" value="WD40"/>
    <property type="match status" value="4"/>
</dbReference>
<feature type="repeat" description="WD" evidence="4">
    <location>
        <begin position="186"/>
        <end position="227"/>
    </location>
</feature>
<feature type="repeat" description="WD" evidence="4">
    <location>
        <begin position="271"/>
        <end position="312"/>
    </location>
</feature>
<dbReference type="InterPro" id="IPR015943">
    <property type="entry name" value="WD40/YVTN_repeat-like_dom_sf"/>
</dbReference>
<evidence type="ECO:0000256" key="1">
    <source>
        <dbReference type="ARBA" id="ARBA00006917"/>
    </source>
</evidence>